<dbReference type="PANTHER" id="PTHR18861:SF3">
    <property type="entry name" value="ERC PROTEIN 2"/>
    <property type="match status" value="1"/>
</dbReference>
<evidence type="ECO:0000256" key="9">
    <source>
        <dbReference type="SAM" id="Coils"/>
    </source>
</evidence>
<keyword evidence="12" id="KW-1185">Reference proteome</keyword>
<dbReference type="GO" id="GO:0048788">
    <property type="term" value="C:cytoskeleton of presynaptic active zone"/>
    <property type="evidence" value="ECO:0007669"/>
    <property type="project" value="TreeGrafter"/>
</dbReference>
<evidence type="ECO:0000256" key="1">
    <source>
        <dbReference type="ARBA" id="ARBA00004245"/>
    </source>
</evidence>
<feature type="compositionally biased region" description="Low complexity" evidence="10">
    <location>
        <begin position="14"/>
        <end position="25"/>
    </location>
</feature>
<feature type="coiled-coil region" evidence="9">
    <location>
        <begin position="331"/>
        <end position="780"/>
    </location>
</feature>
<feature type="coiled-coil region" evidence="9">
    <location>
        <begin position="838"/>
        <end position="946"/>
    </location>
</feature>
<keyword evidence="4" id="KW-0770">Synapse</keyword>
<evidence type="ECO:0000256" key="2">
    <source>
        <dbReference type="ARBA" id="ARBA00022490"/>
    </source>
</evidence>
<evidence type="ECO:0000313" key="12">
    <source>
        <dbReference type="Proteomes" id="UP000542689"/>
    </source>
</evidence>
<feature type="compositionally biased region" description="Basic residues" evidence="10">
    <location>
        <begin position="961"/>
        <end position="984"/>
    </location>
</feature>
<accession>A0A7K6PZT3</accession>
<dbReference type="Gene3D" id="1.10.287.1490">
    <property type="match status" value="1"/>
</dbReference>
<keyword evidence="2" id="KW-0963">Cytoplasm</keyword>
<proteinExistence type="predicted"/>
<organism evidence="11 12">
    <name type="scientific">Ifrita kowaldi</name>
    <name type="common">blue-capped ifrita</name>
    <dbReference type="NCBI Taxonomy" id="461245"/>
    <lineage>
        <taxon>Eukaryota</taxon>
        <taxon>Metazoa</taxon>
        <taxon>Chordata</taxon>
        <taxon>Craniata</taxon>
        <taxon>Vertebrata</taxon>
        <taxon>Euteleostomi</taxon>
        <taxon>Archelosauria</taxon>
        <taxon>Archosauria</taxon>
        <taxon>Dinosauria</taxon>
        <taxon>Saurischia</taxon>
        <taxon>Theropoda</taxon>
        <taxon>Coelurosauria</taxon>
        <taxon>Aves</taxon>
        <taxon>Neognathae</taxon>
        <taxon>Neoaves</taxon>
        <taxon>Telluraves</taxon>
        <taxon>Australaves</taxon>
        <taxon>Passeriformes</taxon>
        <taxon>Corvoidea</taxon>
        <taxon>Cinclosomatidae</taxon>
        <taxon>Ifrita</taxon>
    </lineage>
</organism>
<keyword evidence="3" id="KW-0597">Phosphoprotein</keyword>
<evidence type="ECO:0000256" key="7">
    <source>
        <dbReference type="ARBA" id="ARBA00023273"/>
    </source>
</evidence>
<comment type="subcellular location">
    <subcellularLocation>
        <location evidence="1">Cytoplasm</location>
        <location evidence="1">Cytoskeleton</location>
    </subcellularLocation>
    <subcellularLocation>
        <location evidence="8">Presynapse</location>
    </subcellularLocation>
</comment>
<evidence type="ECO:0000256" key="6">
    <source>
        <dbReference type="ARBA" id="ARBA00023212"/>
    </source>
</evidence>
<dbReference type="PANTHER" id="PTHR18861">
    <property type="entry name" value="ELKS/RAB6-INTERACTING/CAST PROTEIN"/>
    <property type="match status" value="1"/>
</dbReference>
<dbReference type="GO" id="GO:0048167">
    <property type="term" value="P:regulation of synaptic plasticity"/>
    <property type="evidence" value="ECO:0007669"/>
    <property type="project" value="TreeGrafter"/>
</dbReference>
<evidence type="ECO:0000256" key="5">
    <source>
        <dbReference type="ARBA" id="ARBA00023054"/>
    </source>
</evidence>
<evidence type="ECO:0000256" key="10">
    <source>
        <dbReference type="SAM" id="MobiDB-lite"/>
    </source>
</evidence>
<dbReference type="EMBL" id="VZRS01013135">
    <property type="protein sequence ID" value="NWW66932.1"/>
    <property type="molecule type" value="Genomic_DNA"/>
</dbReference>
<protein>
    <submittedName>
        <fullName evidence="11">ERC2 protein</fullName>
    </submittedName>
</protein>
<evidence type="ECO:0000256" key="4">
    <source>
        <dbReference type="ARBA" id="ARBA00023018"/>
    </source>
</evidence>
<feature type="coiled-coil region" evidence="9">
    <location>
        <begin position="146"/>
        <end position="173"/>
    </location>
</feature>
<sequence>MYGSARTISNLEGSPSRSPRLPRSPRLGHRRTSSGGGGAGKTLSMENIQSLNAAYATSGPMYLSDHEGVASTTFPKGTMTLGRATNRAVYGGRVTAMGSSPNIASAGLSHTDVLSYTDQHGGLTTSSHHHHHQVPSMLRQVRDSTMLDLQAQLKDLQRENDLLRKELDIKDSKLGSSMNSIKTFWSPELKKERVLRKEEAARMSVLKEQMRVSHEENQHLQMTIQALQDELRTQRDLNHLLQQESGNRGAEHFTIELTEENFRRLQAEHDRQAKELFLLRKTLEEMELRIETQKQTLNARDESIKKLLEMLQSKGLPSKGMEDDNERTRRMAEAESQVNHLEVILDQKEKENMHLREELHRRTQLQPEPAKTKALQTVIEMKDTKIASLERNIRDLEDEIQMLKTNGVLNTEDREEEIKQIEVYKSHSKFMKNKIDQLKQELSKKESELLALQTKLETLSNQNSDCKQHIEVLKESLTAKEQRAAILQTEVDALRLRLEEKETFLNKKTKQLQDLTEEKGTLAGEIRDMKDMLEVKERKINVLQKKIENLQEQLRDKDKQLTNLKDRVKSLQTDSSNTDTALATLEEALSEKERIIERLKEQRDRDDRERLEEIESYKKENKDLKEKVNALQAELTEKESSLIDLKEHASSLASAGLKRDSKLKSLEIAIEQKKEECSKLEAQLKKAHEAEEEARMNPEFADRMKQLDKEASYYREECGKAQAEVDRLLEILKEVENEKNDKDKKIAELERHMKDQSKKVANLKHNQQLEKKKNAQLLEEVRRREDNMTDNSQHLQRGVLLTSVVSMRYLLFRVRKKPIEFEDLHSYPTSNFFSYSWKGKVEELMNALEKTRQELDSTKARLASTQQSLAEKEAHLANLRIERRKQLEEILEMKQEALLAAISEKDANIALLELSASKKKKTQDEVMALKREKDRLVHQLKQQTQNRMKLMADNYDDDHHHYHHHHHHHHHRSPGRTQHNHRPS</sequence>
<dbReference type="Proteomes" id="UP000542689">
    <property type="component" value="Unassembled WGS sequence"/>
</dbReference>
<gene>
    <name evidence="11" type="primary">Erc2</name>
    <name evidence="11" type="ORF">IFRKOW_R05151</name>
</gene>
<dbReference type="GO" id="GO:0030424">
    <property type="term" value="C:axon"/>
    <property type="evidence" value="ECO:0007669"/>
    <property type="project" value="UniProtKB-SubCell"/>
</dbReference>
<dbReference type="AlphaFoldDB" id="A0A7K6PZT3"/>
<dbReference type="SUPFAM" id="SSF57997">
    <property type="entry name" value="Tropomyosin"/>
    <property type="match status" value="1"/>
</dbReference>
<reference evidence="11 12" key="1">
    <citation type="submission" date="2019-09" db="EMBL/GenBank/DDBJ databases">
        <title>Bird 10,000 Genomes (B10K) Project - Family phase.</title>
        <authorList>
            <person name="Zhang G."/>
        </authorList>
    </citation>
    <scope>NUCLEOTIDE SEQUENCE [LARGE SCALE GENOMIC DNA]</scope>
    <source>
        <strain evidence="11">B10K-DU-029-41</strain>
        <tissue evidence="11">Liver</tissue>
    </source>
</reference>
<evidence type="ECO:0000256" key="8">
    <source>
        <dbReference type="ARBA" id="ARBA00034106"/>
    </source>
</evidence>
<keyword evidence="5 9" id="KW-0175">Coiled coil</keyword>
<feature type="non-terminal residue" evidence="11">
    <location>
        <position position="984"/>
    </location>
</feature>
<feature type="region of interest" description="Disordered" evidence="10">
    <location>
        <begin position="957"/>
        <end position="984"/>
    </location>
</feature>
<name>A0A7K6PZT3_9CORV</name>
<keyword evidence="7" id="KW-0966">Cell projection</keyword>
<dbReference type="GO" id="GO:0007274">
    <property type="term" value="P:neuromuscular synaptic transmission"/>
    <property type="evidence" value="ECO:0007669"/>
    <property type="project" value="TreeGrafter"/>
</dbReference>
<dbReference type="InterPro" id="IPR019323">
    <property type="entry name" value="ELKS/CAST"/>
</dbReference>
<dbReference type="GO" id="GO:0098882">
    <property type="term" value="F:structural constituent of presynaptic active zone"/>
    <property type="evidence" value="ECO:0007669"/>
    <property type="project" value="TreeGrafter"/>
</dbReference>
<feature type="compositionally biased region" description="Polar residues" evidence="10">
    <location>
        <begin position="1"/>
        <end position="13"/>
    </location>
</feature>
<feature type="non-terminal residue" evidence="11">
    <location>
        <position position="1"/>
    </location>
</feature>
<evidence type="ECO:0000256" key="3">
    <source>
        <dbReference type="ARBA" id="ARBA00022553"/>
    </source>
</evidence>
<evidence type="ECO:0000313" key="11">
    <source>
        <dbReference type="EMBL" id="NWW66932.1"/>
    </source>
</evidence>
<feature type="region of interest" description="Disordered" evidence="10">
    <location>
        <begin position="1"/>
        <end position="43"/>
    </location>
</feature>
<feature type="coiled-coil region" evidence="9">
    <location>
        <begin position="210"/>
        <end position="275"/>
    </location>
</feature>
<keyword evidence="6" id="KW-0206">Cytoskeleton</keyword>
<comment type="caution">
    <text evidence="11">The sequence shown here is derived from an EMBL/GenBank/DDBJ whole genome shotgun (WGS) entry which is preliminary data.</text>
</comment>
<dbReference type="Pfam" id="PF10174">
    <property type="entry name" value="Cast"/>
    <property type="match status" value="1"/>
</dbReference>